<reference evidence="4 5" key="1">
    <citation type="submission" date="2019-06" db="EMBL/GenBank/DDBJ databases">
        <title>Draft genome sequences of 15 bacterial species constituting the stable defined intestinal microbiota of the GM15 gnotobiotic mouse model.</title>
        <authorList>
            <person name="Elie C."/>
            <person name="Mathieu A."/>
            <person name="Saliou A."/>
            <person name="Darnaud M."/>
            <person name="Leulier F."/>
            <person name="Tamellini A."/>
        </authorList>
    </citation>
    <scope>NUCLEOTIDE SEQUENCE [LARGE SCALE GENOMIC DNA]</scope>
    <source>
        <strain evidence="4 5">JM4-15</strain>
    </source>
</reference>
<dbReference type="EMBL" id="VIQT01000002">
    <property type="protein sequence ID" value="NDO37786.1"/>
    <property type="molecule type" value="Genomic_DNA"/>
</dbReference>
<evidence type="ECO:0000259" key="3">
    <source>
        <dbReference type="Pfam" id="PF01551"/>
    </source>
</evidence>
<accession>A0A845SMY3</accession>
<keyword evidence="2" id="KW-1133">Transmembrane helix</keyword>
<dbReference type="InterPro" id="IPR011055">
    <property type="entry name" value="Dup_hybrid_motif"/>
</dbReference>
<proteinExistence type="predicted"/>
<feature type="transmembrane region" description="Helical" evidence="2">
    <location>
        <begin position="201"/>
        <end position="221"/>
    </location>
</feature>
<dbReference type="AlphaFoldDB" id="A0A845SMY3"/>
<comment type="caution">
    <text evidence="4">The sequence shown here is derived from an EMBL/GenBank/DDBJ whole genome shotgun (WGS) entry which is preliminary data.</text>
</comment>
<evidence type="ECO:0000256" key="1">
    <source>
        <dbReference type="SAM" id="MobiDB-lite"/>
    </source>
</evidence>
<feature type="compositionally biased region" description="Polar residues" evidence="1">
    <location>
        <begin position="45"/>
        <end position="56"/>
    </location>
</feature>
<dbReference type="RefSeq" id="WP_162220269.1">
    <property type="nucleotide sequence ID" value="NZ_VIQT01000002.1"/>
</dbReference>
<evidence type="ECO:0000256" key="2">
    <source>
        <dbReference type="SAM" id="Phobius"/>
    </source>
</evidence>
<gene>
    <name evidence="4" type="ORF">FMM72_00735</name>
</gene>
<dbReference type="CDD" id="cd12797">
    <property type="entry name" value="M23_peptidase"/>
    <property type="match status" value="1"/>
</dbReference>
<dbReference type="Pfam" id="PF01551">
    <property type="entry name" value="Peptidase_M23"/>
    <property type="match status" value="1"/>
</dbReference>
<feature type="domain" description="M23ase beta-sheet core" evidence="3">
    <location>
        <begin position="545"/>
        <end position="644"/>
    </location>
</feature>
<name>A0A845SMY3_9FIRM</name>
<dbReference type="Gene3D" id="2.70.70.10">
    <property type="entry name" value="Glucose Permease (Domain IIA)"/>
    <property type="match status" value="1"/>
</dbReference>
<protein>
    <submittedName>
        <fullName evidence="4">M23 family metallopeptidase</fullName>
    </submittedName>
</protein>
<sequence length="656" mass="69783">MDDQRRSVSDDMENGLDRASNAVGQAVQGLPSRRSGGLPGKESTLPLNTDSGNPENFSGAVPSDGALKATEAPSNQGEKFPGERAKDPLSGQFGADKGKSGPEDSVEGQPKTSSINGHSEKNNSSGVRPPFPSAENTAGAAESAGAGTAEAGASAGGAAAGGTAAAGGAASGAAIGGTAGSAAGPLGTAAGALIGALAVPILKFIFMTVAVIAVFLTAFMMQPSFLYDNSRAVSDRELLEDSYNTYYTHIEQEYGKDITSAMNKARGNAWELFQIAGTAANRGDTSLLFGSPAAYPHVSMNAEDQETVRNLMREYDGYDFSHDVEFLHSYETYLKAASSNINLVLSIIDMQKKNWFTSLFDGIADLITGGHYSQFTDWVGRKWEGIWNDFIQYDLYSISYGGYTTTVETIPIGEDDYEVFVTVHIEITYTYDLKDKGVGFYANKLNLDQDQIDRAAEVANYLAELFGSASDTYFGWFVEGGYHTDAVQGGSVGVNINNALASLSEKIEGMAYDSDDTHIFPLKGYSQPNLSSAYGPRDFAADSWHTGIDFAAPTGTEILAAADGVVLFIAQMPNGFGNYIVVYHGEQNGQPVSTMYAHMAAFGSYRAGERINAGDTVGYVGSTGLSTGPHLHFQLHVGDNVRNPVEFFDFLDYLRP</sequence>
<evidence type="ECO:0000313" key="4">
    <source>
        <dbReference type="EMBL" id="NDO37786.1"/>
    </source>
</evidence>
<feature type="region of interest" description="Disordered" evidence="1">
    <location>
        <begin position="1"/>
        <end position="145"/>
    </location>
</feature>
<keyword evidence="2" id="KW-0472">Membrane</keyword>
<evidence type="ECO:0000313" key="5">
    <source>
        <dbReference type="Proteomes" id="UP000462501"/>
    </source>
</evidence>
<dbReference type="InterPro" id="IPR016047">
    <property type="entry name" value="M23ase_b-sheet_dom"/>
</dbReference>
<dbReference type="SUPFAM" id="SSF51261">
    <property type="entry name" value="Duplicated hybrid motif"/>
    <property type="match status" value="1"/>
</dbReference>
<dbReference type="Proteomes" id="UP000462501">
    <property type="component" value="Unassembled WGS sequence"/>
</dbReference>
<organism evidence="4 5">
    <name type="scientific">Anaerotruncus colihominis</name>
    <dbReference type="NCBI Taxonomy" id="169435"/>
    <lineage>
        <taxon>Bacteria</taxon>
        <taxon>Bacillati</taxon>
        <taxon>Bacillota</taxon>
        <taxon>Clostridia</taxon>
        <taxon>Eubacteriales</taxon>
        <taxon>Oscillospiraceae</taxon>
        <taxon>Anaerotruncus</taxon>
    </lineage>
</organism>
<keyword evidence="2" id="KW-0812">Transmembrane</keyword>
<dbReference type="GO" id="GO:0004222">
    <property type="term" value="F:metalloendopeptidase activity"/>
    <property type="evidence" value="ECO:0007669"/>
    <property type="project" value="TreeGrafter"/>
</dbReference>
<dbReference type="PANTHER" id="PTHR21666">
    <property type="entry name" value="PEPTIDASE-RELATED"/>
    <property type="match status" value="1"/>
</dbReference>
<dbReference type="InterPro" id="IPR050570">
    <property type="entry name" value="Cell_wall_metabolism_enzyme"/>
</dbReference>
<feature type="compositionally biased region" description="Polar residues" evidence="1">
    <location>
        <begin position="110"/>
        <end position="126"/>
    </location>
</feature>
<dbReference type="PANTHER" id="PTHR21666:SF270">
    <property type="entry name" value="MUREIN HYDROLASE ACTIVATOR ENVC"/>
    <property type="match status" value="1"/>
</dbReference>